<dbReference type="EMBL" id="FPJG01000006">
    <property type="protein sequence ID" value="SFW74789.1"/>
    <property type="molecule type" value="Genomic_DNA"/>
</dbReference>
<sequence>MPGKNDRSVIGLYQQGTASCLSVVGRTSQRIEPETAVNHARLIDVIGALSADFRKSASGVELFLLVSDVTEWADRFNKIPLVQGGLDPQERFSDLDPAAEAERVVRCQLGQIAEGQSLAPVRNFFESTIAEISRRVGGPFNARSVVISTGVYRTTGTPARTRAVIRLEVASYQRDANKRLCGSRVRGEYFLELDKFANPRRRKEFEDYITHSDLDDIENMAKGFLRQDYLLAHH</sequence>
<gene>
    <name evidence="1" type="ORF">SAMN04489730_3830</name>
</gene>
<accession>A0A1K1RSJ6</accession>
<dbReference type="PROSITE" id="PS51257">
    <property type="entry name" value="PROKAR_LIPOPROTEIN"/>
    <property type="match status" value="1"/>
</dbReference>
<protein>
    <submittedName>
        <fullName evidence="1">Uncharacterized protein</fullName>
    </submittedName>
</protein>
<dbReference type="Proteomes" id="UP000182740">
    <property type="component" value="Unassembled WGS sequence"/>
</dbReference>
<proteinExistence type="predicted"/>
<organism evidence="1 2">
    <name type="scientific">Amycolatopsis australiensis</name>
    <dbReference type="NCBI Taxonomy" id="546364"/>
    <lineage>
        <taxon>Bacteria</taxon>
        <taxon>Bacillati</taxon>
        <taxon>Actinomycetota</taxon>
        <taxon>Actinomycetes</taxon>
        <taxon>Pseudonocardiales</taxon>
        <taxon>Pseudonocardiaceae</taxon>
        <taxon>Amycolatopsis</taxon>
    </lineage>
</organism>
<dbReference type="STRING" id="546364.SAMN04489730_3830"/>
<evidence type="ECO:0000313" key="1">
    <source>
        <dbReference type="EMBL" id="SFW74789.1"/>
    </source>
</evidence>
<reference evidence="2" key="1">
    <citation type="submission" date="2016-11" db="EMBL/GenBank/DDBJ databases">
        <authorList>
            <person name="Varghese N."/>
            <person name="Submissions S."/>
        </authorList>
    </citation>
    <scope>NUCLEOTIDE SEQUENCE [LARGE SCALE GENOMIC DNA]</scope>
    <source>
        <strain evidence="2">DSM 44671</strain>
    </source>
</reference>
<dbReference type="RefSeq" id="WP_072477575.1">
    <property type="nucleotide sequence ID" value="NZ_FPJG01000006.1"/>
</dbReference>
<evidence type="ECO:0000313" key="2">
    <source>
        <dbReference type="Proteomes" id="UP000182740"/>
    </source>
</evidence>
<dbReference type="AlphaFoldDB" id="A0A1K1RSJ6"/>
<name>A0A1K1RSJ6_9PSEU</name>
<keyword evidence="2" id="KW-1185">Reference proteome</keyword>